<sequence>MKSALLNFCLVAAVLSSPTRRDAVALWDPCNYPAMGIIGPLQCTPGSECICKDATYSQCRMPIDGVWSDKPSWQCQKPGDTPSSGDFSELNSNASSLSGGLSNLGGSSNLGDGSGGVSSQSQPAASSSSSLSAASTPAPQMGSMDTGSDTTPEMYANASASLGGCTGLAVPAGWDGVASTSYYGYMGESLGIGQGIYSGAVNQKLFGGTLNSAGQPGCGSSCGVCYELMTTGVNAYNGGTAGGSTIQMMVVDACYSNAGAPNWCSSNTDSGEDDFGCSVHFDIDTDPTEGGVPAIGQDGSTWTHGGQMVLYRRAACPPEMTEAFNQDCKANC</sequence>
<name>A0A8H3IV21_9LECA</name>
<proteinExistence type="predicted"/>
<gene>
    <name evidence="3" type="ORF">HETSPECPRED_009365</name>
</gene>
<feature type="region of interest" description="Disordered" evidence="1">
    <location>
        <begin position="70"/>
        <end position="92"/>
    </location>
</feature>
<reference evidence="3" key="1">
    <citation type="submission" date="2021-03" db="EMBL/GenBank/DDBJ databases">
        <authorList>
            <person name="Tagirdzhanova G."/>
        </authorList>
    </citation>
    <scope>NUCLEOTIDE SEQUENCE</scope>
</reference>
<dbReference type="AlphaFoldDB" id="A0A8H3IV21"/>
<feature type="region of interest" description="Disordered" evidence="1">
    <location>
        <begin position="108"/>
        <end position="153"/>
    </location>
</feature>
<feature type="compositionally biased region" description="Polar residues" evidence="1">
    <location>
        <begin position="71"/>
        <end position="86"/>
    </location>
</feature>
<accession>A0A8H3IV21</accession>
<dbReference type="OrthoDB" id="6038816at2759"/>
<dbReference type="EMBL" id="CAJPDS010000077">
    <property type="protein sequence ID" value="CAF9934795.1"/>
    <property type="molecule type" value="Genomic_DNA"/>
</dbReference>
<evidence type="ECO:0000256" key="2">
    <source>
        <dbReference type="SAM" id="SignalP"/>
    </source>
</evidence>
<keyword evidence="2" id="KW-0732">Signal</keyword>
<evidence type="ECO:0000313" key="3">
    <source>
        <dbReference type="EMBL" id="CAF9934795.1"/>
    </source>
</evidence>
<dbReference type="Proteomes" id="UP000664521">
    <property type="component" value="Unassembled WGS sequence"/>
</dbReference>
<dbReference type="SUPFAM" id="SSF50685">
    <property type="entry name" value="Barwin-like endoglucanases"/>
    <property type="match status" value="1"/>
</dbReference>
<evidence type="ECO:0000256" key="1">
    <source>
        <dbReference type="SAM" id="MobiDB-lite"/>
    </source>
</evidence>
<comment type="caution">
    <text evidence="3">The sequence shown here is derived from an EMBL/GenBank/DDBJ whole genome shotgun (WGS) entry which is preliminary data.</text>
</comment>
<evidence type="ECO:0000313" key="4">
    <source>
        <dbReference type="Proteomes" id="UP000664521"/>
    </source>
</evidence>
<keyword evidence="4" id="KW-1185">Reference proteome</keyword>
<dbReference type="Gene3D" id="2.40.40.10">
    <property type="entry name" value="RlpA-like domain"/>
    <property type="match status" value="1"/>
</dbReference>
<dbReference type="InterPro" id="IPR036908">
    <property type="entry name" value="RlpA-like_sf"/>
</dbReference>
<organism evidence="3 4">
    <name type="scientific">Heterodermia speciosa</name>
    <dbReference type="NCBI Taxonomy" id="116794"/>
    <lineage>
        <taxon>Eukaryota</taxon>
        <taxon>Fungi</taxon>
        <taxon>Dikarya</taxon>
        <taxon>Ascomycota</taxon>
        <taxon>Pezizomycotina</taxon>
        <taxon>Lecanoromycetes</taxon>
        <taxon>OSLEUM clade</taxon>
        <taxon>Lecanoromycetidae</taxon>
        <taxon>Caliciales</taxon>
        <taxon>Physciaceae</taxon>
        <taxon>Heterodermia</taxon>
    </lineage>
</organism>
<evidence type="ECO:0008006" key="5">
    <source>
        <dbReference type="Google" id="ProtNLM"/>
    </source>
</evidence>
<feature type="signal peptide" evidence="2">
    <location>
        <begin position="1"/>
        <end position="16"/>
    </location>
</feature>
<dbReference type="Pfam" id="PF22514">
    <property type="entry name" value="EXPB1_D1"/>
    <property type="match status" value="1"/>
</dbReference>
<feature type="compositionally biased region" description="Low complexity" evidence="1">
    <location>
        <begin position="108"/>
        <end position="140"/>
    </location>
</feature>
<feature type="chain" id="PRO_5035002974" description="Expansin-like EG45 domain-containing protein" evidence="2">
    <location>
        <begin position="17"/>
        <end position="332"/>
    </location>
</feature>
<protein>
    <recommendedName>
        <fullName evidence="5">Expansin-like EG45 domain-containing protein</fullName>
    </recommendedName>
</protein>